<dbReference type="Pfam" id="PF00069">
    <property type="entry name" value="Pkinase"/>
    <property type="match status" value="1"/>
</dbReference>
<dbReference type="Gene3D" id="3.30.200.20">
    <property type="entry name" value="Phosphorylase Kinase, domain 1"/>
    <property type="match status" value="1"/>
</dbReference>
<dbReference type="PROSITE" id="PS50082">
    <property type="entry name" value="WD_REPEATS_2"/>
    <property type="match status" value="3"/>
</dbReference>
<dbReference type="SMART" id="SM00320">
    <property type="entry name" value="WD40"/>
    <property type="match status" value="2"/>
</dbReference>
<comment type="caution">
    <text evidence="5">The sequence shown here is derived from an EMBL/GenBank/DDBJ whole genome shotgun (WGS) entry which is preliminary data.</text>
</comment>
<evidence type="ECO:0000313" key="6">
    <source>
        <dbReference type="Proteomes" id="UP000663861"/>
    </source>
</evidence>
<dbReference type="InterPro" id="IPR036322">
    <property type="entry name" value="WD40_repeat_dom_sf"/>
</dbReference>
<feature type="non-terminal residue" evidence="5">
    <location>
        <position position="1"/>
    </location>
</feature>
<dbReference type="InterPro" id="IPR020472">
    <property type="entry name" value="WD40_PAC1"/>
</dbReference>
<dbReference type="InterPro" id="IPR000719">
    <property type="entry name" value="Prot_kinase_dom"/>
</dbReference>
<dbReference type="PANTHER" id="PTHR19846:SF0">
    <property type="entry name" value="PRE-MRNA PROCESSING FACTOR 4"/>
    <property type="match status" value="1"/>
</dbReference>
<dbReference type="PANTHER" id="PTHR19846">
    <property type="entry name" value="WD40 REPEAT PROTEIN"/>
    <property type="match status" value="1"/>
</dbReference>
<dbReference type="Gene3D" id="2.130.10.10">
    <property type="entry name" value="YVTN repeat-like/Quinoprotein amine dehydrogenase"/>
    <property type="match status" value="1"/>
</dbReference>
<proteinExistence type="predicted"/>
<dbReference type="InterPro" id="IPR008271">
    <property type="entry name" value="Ser/Thr_kinase_AS"/>
</dbReference>
<dbReference type="InterPro" id="IPR001680">
    <property type="entry name" value="WD40_rpt"/>
</dbReference>
<dbReference type="SUPFAM" id="SSF56112">
    <property type="entry name" value="Protein kinase-like (PK-like)"/>
    <property type="match status" value="1"/>
</dbReference>
<accession>A0A8H3HBC0</accession>
<dbReference type="GO" id="GO:0000398">
    <property type="term" value="P:mRNA splicing, via spliceosome"/>
    <property type="evidence" value="ECO:0007669"/>
    <property type="project" value="TreeGrafter"/>
</dbReference>
<feature type="repeat" description="WD" evidence="3">
    <location>
        <begin position="1"/>
        <end position="30"/>
    </location>
</feature>
<dbReference type="GO" id="GO:0030621">
    <property type="term" value="F:U4 snRNA binding"/>
    <property type="evidence" value="ECO:0007669"/>
    <property type="project" value="TreeGrafter"/>
</dbReference>
<keyword evidence="2" id="KW-0677">Repeat</keyword>
<dbReference type="GO" id="GO:0004672">
    <property type="term" value="F:protein kinase activity"/>
    <property type="evidence" value="ECO:0007669"/>
    <property type="project" value="InterPro"/>
</dbReference>
<feature type="repeat" description="WD" evidence="3">
    <location>
        <begin position="32"/>
        <end position="73"/>
    </location>
</feature>
<feature type="repeat" description="WD" evidence="3">
    <location>
        <begin position="75"/>
        <end position="106"/>
    </location>
</feature>
<dbReference type="Proteomes" id="UP000663861">
    <property type="component" value="Unassembled WGS sequence"/>
</dbReference>
<dbReference type="SUPFAM" id="SSF50978">
    <property type="entry name" value="WD40 repeat-like"/>
    <property type="match status" value="1"/>
</dbReference>
<evidence type="ECO:0000256" key="2">
    <source>
        <dbReference type="ARBA" id="ARBA00022737"/>
    </source>
</evidence>
<dbReference type="EMBL" id="CAJMWY010004026">
    <property type="protein sequence ID" value="CAE6514959.1"/>
    <property type="molecule type" value="Genomic_DNA"/>
</dbReference>
<dbReference type="PROSITE" id="PS50294">
    <property type="entry name" value="WD_REPEATS_REGION"/>
    <property type="match status" value="3"/>
</dbReference>
<dbReference type="InterPro" id="IPR011009">
    <property type="entry name" value="Kinase-like_dom_sf"/>
</dbReference>
<evidence type="ECO:0000256" key="3">
    <source>
        <dbReference type="PROSITE-ProRule" id="PRU00221"/>
    </source>
</evidence>
<dbReference type="Gene3D" id="1.10.510.10">
    <property type="entry name" value="Transferase(Phosphotransferase) domain 1"/>
    <property type="match status" value="1"/>
</dbReference>
<feature type="domain" description="Protein kinase" evidence="4">
    <location>
        <begin position="45"/>
        <end position="326"/>
    </location>
</feature>
<dbReference type="AlphaFoldDB" id="A0A8H3HBC0"/>
<dbReference type="GO" id="GO:0046540">
    <property type="term" value="C:U4/U6 x U5 tri-snRNP complex"/>
    <property type="evidence" value="ECO:0007669"/>
    <property type="project" value="TreeGrafter"/>
</dbReference>
<dbReference type="PROSITE" id="PS00678">
    <property type="entry name" value="WD_REPEATS_1"/>
    <property type="match status" value="2"/>
</dbReference>
<evidence type="ECO:0000313" key="5">
    <source>
        <dbReference type="EMBL" id="CAE6514959.1"/>
    </source>
</evidence>
<keyword evidence="1 3" id="KW-0853">WD repeat</keyword>
<dbReference type="PROSITE" id="PS50011">
    <property type="entry name" value="PROTEIN_KINASE_DOM"/>
    <property type="match status" value="1"/>
</dbReference>
<dbReference type="InterPro" id="IPR019775">
    <property type="entry name" value="WD40_repeat_CS"/>
</dbReference>
<dbReference type="PROSITE" id="PS00108">
    <property type="entry name" value="PROTEIN_KINASE_ST"/>
    <property type="match status" value="1"/>
</dbReference>
<gene>
    <name evidence="5" type="ORF">RDB_LOCUS144260</name>
</gene>
<organism evidence="5 6">
    <name type="scientific">Rhizoctonia solani</name>
    <dbReference type="NCBI Taxonomy" id="456999"/>
    <lineage>
        <taxon>Eukaryota</taxon>
        <taxon>Fungi</taxon>
        <taxon>Dikarya</taxon>
        <taxon>Basidiomycota</taxon>
        <taxon>Agaricomycotina</taxon>
        <taxon>Agaricomycetes</taxon>
        <taxon>Cantharellales</taxon>
        <taxon>Ceratobasidiaceae</taxon>
        <taxon>Rhizoctonia</taxon>
    </lineage>
</organism>
<protein>
    <recommendedName>
        <fullName evidence="4">Protein kinase domain-containing protein</fullName>
    </recommendedName>
</protein>
<dbReference type="PRINTS" id="PR00320">
    <property type="entry name" value="GPROTEINBRPT"/>
</dbReference>
<dbReference type="GO" id="GO:0005524">
    <property type="term" value="F:ATP binding"/>
    <property type="evidence" value="ECO:0007669"/>
    <property type="project" value="InterPro"/>
</dbReference>
<dbReference type="GO" id="GO:0017070">
    <property type="term" value="F:U6 snRNA binding"/>
    <property type="evidence" value="ECO:0007669"/>
    <property type="project" value="TreeGrafter"/>
</dbReference>
<evidence type="ECO:0000259" key="4">
    <source>
        <dbReference type="PROSITE" id="PS50011"/>
    </source>
</evidence>
<reference evidence="5" key="1">
    <citation type="submission" date="2021-01" db="EMBL/GenBank/DDBJ databases">
        <authorList>
            <person name="Kaushik A."/>
        </authorList>
    </citation>
    <scope>NUCLEOTIDE SEQUENCE</scope>
    <source>
        <strain evidence="5">AG4-RS23</strain>
    </source>
</reference>
<evidence type="ECO:0000256" key="1">
    <source>
        <dbReference type="ARBA" id="ARBA00022574"/>
    </source>
</evidence>
<dbReference type="SMART" id="SM00220">
    <property type="entry name" value="S_TKc"/>
    <property type="match status" value="1"/>
</dbReference>
<dbReference type="InterPro" id="IPR015943">
    <property type="entry name" value="WD40/YVTN_repeat-like_dom_sf"/>
</dbReference>
<sequence length="326" mass="35462">MSPNGSKMISGSGDGTLRLWDTRSGASIGQPFEGHTNALCCVCFSPNGVYVASGSWDKTVRVWDIRTGRQVDEPFEQHTSGVNSLAFSPNGKYIASGSDDMTVMIWGVSPQVTGQTNNTQDTMEENGDLLKEDSMNAVGRHMSVHDMFRLLSCHGCNNLSLQMDYNQNTAVLVSGGGFGDIWRGDLLDGTRVAIKTWREALIKTSDYKTLKRAVREIYYWSKMKHKNIHHLMGVVVFKGQSIGMCIEVASGLAYIHSLDMVHGDIKGLNVLISSNCAAKLTNFGISTMCQSSIVFSATSASQVGSVQWAAPELLSENPASEKKTAM</sequence>
<name>A0A8H3HBC0_9AGAM</name>
<dbReference type="Pfam" id="PF00400">
    <property type="entry name" value="WD40"/>
    <property type="match status" value="3"/>
</dbReference>